<dbReference type="Proteomes" id="UP000192315">
    <property type="component" value="Unassembled WGS sequence"/>
</dbReference>
<keyword evidence="4" id="KW-1185">Reference proteome</keyword>
<dbReference type="HOGENOM" id="CLU_1954524_0_0_2"/>
<evidence type="ECO:0000313" key="4">
    <source>
        <dbReference type="Proteomes" id="UP000192315"/>
    </source>
</evidence>
<evidence type="ECO:0000313" key="2">
    <source>
        <dbReference type="EMBL" id="SMD30414.1"/>
    </source>
</evidence>
<proteinExistence type="predicted"/>
<dbReference type="KEGG" id="pto:PTO0694"/>
<gene>
    <name evidence="1" type="ordered locus">PTO0694</name>
    <name evidence="2" type="ORF">SAMN02745355_0294</name>
</gene>
<dbReference type="InParanoid" id="Q6L173"/>
<evidence type="ECO:0000313" key="1">
    <source>
        <dbReference type="EMBL" id="AAT43279.1"/>
    </source>
</evidence>
<name>Q6L173_PICTO</name>
<dbReference type="PaxDb" id="263820-PTO0694"/>
<protein>
    <submittedName>
        <fullName evidence="1">Uncharacterized protein</fullName>
    </submittedName>
</protein>
<dbReference type="GeneID" id="2844352"/>
<accession>Q6L173</accession>
<sequence length="128" mass="15499">MKNWSGHIVFNESFHWKDLEKYFPDMYYAVEEKTKVNQEEKQFDDVMLELNMEEILKDRRPFGYRRENAKFKMIIPQNKNEITIFHGTPSDEIEDVTEEVAACIKSKKIHFNIEYDRMVLIKITEERS</sequence>
<organism evidence="1 3">
    <name type="scientific">Picrophilus torridus (strain ATCC 700027 / DSM 9790 / JCM 10055 / NBRC 100828 / KAW 2/3)</name>
    <dbReference type="NCBI Taxonomy" id="1122961"/>
    <lineage>
        <taxon>Archaea</taxon>
        <taxon>Methanobacteriati</taxon>
        <taxon>Thermoplasmatota</taxon>
        <taxon>Thermoplasmata</taxon>
        <taxon>Thermoplasmatales</taxon>
        <taxon>Picrophilaceae</taxon>
        <taxon>Picrophilus</taxon>
    </lineage>
</organism>
<dbReference type="EMBL" id="AE017261">
    <property type="protein sequence ID" value="AAT43279.1"/>
    <property type="molecule type" value="Genomic_DNA"/>
</dbReference>
<dbReference type="eggNOG" id="arCOG05357">
    <property type="taxonomic scope" value="Archaea"/>
</dbReference>
<reference evidence="1 3" key="1">
    <citation type="journal article" date="2004" name="Proc. Natl. Acad. Sci. U.S.A.">
        <title>Genome sequence of Picrophilus torridus and its implications for life around pH 0.</title>
        <authorList>
            <person name="Futterer O."/>
            <person name="Angelov A."/>
            <person name="Liesegang H."/>
            <person name="Gottschalk G."/>
            <person name="Schleper C."/>
            <person name="Schepers B."/>
            <person name="Dock C."/>
            <person name="Antranikian G."/>
            <person name="Liebl W."/>
        </authorList>
    </citation>
    <scope>NUCLEOTIDE SEQUENCE [LARGE SCALE GENOMIC DNA]</scope>
    <source>
        <strain evidence="3">ATCC 700027 / DSM 9790 / JCM 10055 / NBRC 100828</strain>
        <strain evidence="1">DSM 9790</strain>
    </source>
</reference>
<reference evidence="2 4" key="3">
    <citation type="submission" date="2017-04" db="EMBL/GenBank/DDBJ databases">
        <authorList>
            <person name="Varghese N."/>
            <person name="Submissions S."/>
        </authorList>
    </citation>
    <scope>NUCLEOTIDE SEQUENCE [LARGE SCALE GENOMIC DNA]</scope>
    <source>
        <strain evidence="2 4">DSM 9789</strain>
    </source>
</reference>
<dbReference type="AlphaFoldDB" id="Q6L173"/>
<reference evidence="1" key="2">
    <citation type="submission" date="2004-02" db="EMBL/GenBank/DDBJ databases">
        <authorList>
            <person name="Fuetterer O."/>
            <person name="Angelov A."/>
            <person name="Liesegang H."/>
            <person name="Gottschalk G."/>
            <person name="Schleper C."/>
            <person name="Schepers B."/>
            <person name="Dock C."/>
            <person name="Antranikian G."/>
            <person name="Liebl W."/>
        </authorList>
    </citation>
    <scope>NUCLEOTIDE SEQUENCE</scope>
    <source>
        <strain evidence="1">DSM 9790</strain>
    </source>
</reference>
<dbReference type="EMBL" id="FWYE01000001">
    <property type="protein sequence ID" value="SMD30414.1"/>
    <property type="molecule type" value="Genomic_DNA"/>
</dbReference>
<dbReference type="Proteomes" id="UP000000438">
    <property type="component" value="Chromosome"/>
</dbReference>
<accession>A0A8G2FVV9</accession>
<dbReference type="STRING" id="263820.PTO0694"/>
<evidence type="ECO:0000313" key="3">
    <source>
        <dbReference type="Proteomes" id="UP000000438"/>
    </source>
</evidence>
<dbReference type="RefSeq" id="WP_011177495.1">
    <property type="nucleotide sequence ID" value="NC_005877.1"/>
</dbReference>